<evidence type="ECO:0000313" key="2">
    <source>
        <dbReference type="Proteomes" id="UP000631114"/>
    </source>
</evidence>
<comment type="caution">
    <text evidence="1">The sequence shown here is derived from an EMBL/GenBank/DDBJ whole genome shotgun (WGS) entry which is preliminary data.</text>
</comment>
<dbReference type="OrthoDB" id="431825at2759"/>
<proteinExistence type="predicted"/>
<name>A0A835MGT8_9MAGN</name>
<keyword evidence="2" id="KW-1185">Reference proteome</keyword>
<accession>A0A835MGT8</accession>
<gene>
    <name evidence="1" type="ORF">IFM89_000577</name>
</gene>
<dbReference type="AlphaFoldDB" id="A0A835MGT8"/>
<reference evidence="1 2" key="1">
    <citation type="submission" date="2020-10" db="EMBL/GenBank/DDBJ databases">
        <title>The Coptis chinensis genome and diversification of protoberbering-type alkaloids.</title>
        <authorList>
            <person name="Wang B."/>
            <person name="Shu S."/>
            <person name="Song C."/>
            <person name="Liu Y."/>
        </authorList>
    </citation>
    <scope>NUCLEOTIDE SEQUENCE [LARGE SCALE GENOMIC DNA]</scope>
    <source>
        <strain evidence="1">HL-2020</strain>
        <tissue evidence="1">Leaf</tissue>
    </source>
</reference>
<dbReference type="Proteomes" id="UP000631114">
    <property type="component" value="Unassembled WGS sequence"/>
</dbReference>
<sequence length="142" mass="16478">MMSLILKLKHVLQHSNIRLTWDEDEPNRKSLRRNITDKHVGELTSTFCLKFKCKFCLMECYLLTSKKAWDYLMFLLLIKNYGTMENLDEALPLYISTSCLDLICGLNPFVLSVFLYASILPQAVPCHFHSTSNSFHSLKLIN</sequence>
<dbReference type="EMBL" id="JADFTS010000001">
    <property type="protein sequence ID" value="KAF9623216.1"/>
    <property type="molecule type" value="Genomic_DNA"/>
</dbReference>
<protein>
    <submittedName>
        <fullName evidence="1">Uncharacterized protein</fullName>
    </submittedName>
</protein>
<organism evidence="1 2">
    <name type="scientific">Coptis chinensis</name>
    <dbReference type="NCBI Taxonomy" id="261450"/>
    <lineage>
        <taxon>Eukaryota</taxon>
        <taxon>Viridiplantae</taxon>
        <taxon>Streptophyta</taxon>
        <taxon>Embryophyta</taxon>
        <taxon>Tracheophyta</taxon>
        <taxon>Spermatophyta</taxon>
        <taxon>Magnoliopsida</taxon>
        <taxon>Ranunculales</taxon>
        <taxon>Ranunculaceae</taxon>
        <taxon>Coptidoideae</taxon>
        <taxon>Coptis</taxon>
    </lineage>
</organism>
<evidence type="ECO:0000313" key="1">
    <source>
        <dbReference type="EMBL" id="KAF9623216.1"/>
    </source>
</evidence>